<accession>A0AAN9FHS0</accession>
<name>A0AAN9FHS0_CROPI</name>
<gene>
    <name evidence="1" type="ORF">RIF29_14798</name>
</gene>
<dbReference type="Proteomes" id="UP001372338">
    <property type="component" value="Unassembled WGS sequence"/>
</dbReference>
<dbReference type="AlphaFoldDB" id="A0AAN9FHS0"/>
<evidence type="ECO:0000313" key="2">
    <source>
        <dbReference type="Proteomes" id="UP001372338"/>
    </source>
</evidence>
<proteinExistence type="predicted"/>
<sequence>MWCAYELISQTQVPFNVKLITLFQSKQFAYLSIALRGSQMKISRHFNAWCLLFYEVFIVQQSSFKYVEPFLS</sequence>
<keyword evidence="2" id="KW-1185">Reference proteome</keyword>
<dbReference type="EMBL" id="JAYWIO010000003">
    <property type="protein sequence ID" value="KAK7273735.1"/>
    <property type="molecule type" value="Genomic_DNA"/>
</dbReference>
<organism evidence="1 2">
    <name type="scientific">Crotalaria pallida</name>
    <name type="common">Smooth rattlebox</name>
    <name type="synonym">Crotalaria striata</name>
    <dbReference type="NCBI Taxonomy" id="3830"/>
    <lineage>
        <taxon>Eukaryota</taxon>
        <taxon>Viridiplantae</taxon>
        <taxon>Streptophyta</taxon>
        <taxon>Embryophyta</taxon>
        <taxon>Tracheophyta</taxon>
        <taxon>Spermatophyta</taxon>
        <taxon>Magnoliopsida</taxon>
        <taxon>eudicotyledons</taxon>
        <taxon>Gunneridae</taxon>
        <taxon>Pentapetalae</taxon>
        <taxon>rosids</taxon>
        <taxon>fabids</taxon>
        <taxon>Fabales</taxon>
        <taxon>Fabaceae</taxon>
        <taxon>Papilionoideae</taxon>
        <taxon>50 kb inversion clade</taxon>
        <taxon>genistoids sensu lato</taxon>
        <taxon>core genistoids</taxon>
        <taxon>Crotalarieae</taxon>
        <taxon>Crotalaria</taxon>
    </lineage>
</organism>
<protein>
    <submittedName>
        <fullName evidence="1">Uncharacterized protein</fullName>
    </submittedName>
</protein>
<reference evidence="1 2" key="1">
    <citation type="submission" date="2024-01" db="EMBL/GenBank/DDBJ databases">
        <title>The genomes of 5 underutilized Papilionoideae crops provide insights into root nodulation and disease resistanc.</title>
        <authorList>
            <person name="Yuan L."/>
        </authorList>
    </citation>
    <scope>NUCLEOTIDE SEQUENCE [LARGE SCALE GENOMIC DNA]</scope>
    <source>
        <strain evidence="1">ZHUSHIDOU_FW_LH</strain>
        <tissue evidence="1">Leaf</tissue>
    </source>
</reference>
<evidence type="ECO:0000313" key="1">
    <source>
        <dbReference type="EMBL" id="KAK7273735.1"/>
    </source>
</evidence>
<comment type="caution">
    <text evidence="1">The sequence shown here is derived from an EMBL/GenBank/DDBJ whole genome shotgun (WGS) entry which is preliminary data.</text>
</comment>